<dbReference type="Proteomes" id="UP000179275">
    <property type="component" value="Unassembled WGS sequence"/>
</dbReference>
<protein>
    <submittedName>
        <fullName evidence="1">Uncharacterized protein</fullName>
    </submittedName>
</protein>
<gene>
    <name evidence="1" type="ORF">A3C67_01415</name>
</gene>
<accession>A0A1F6W2A2</accession>
<sequence>MSDRNIFNQIVYTPLSEALRLLDERKKNKELTAKVEKLLKGDIPEFLKKKNCAILFRQVATPNYETRRFISLAKENDLHPVIFEYHDDKFTSNNEFKHSLGQLHIQKKNRKNSNFSVEKITIIDFNLHNGKKFKDIKTLWLEPLVDFHKKLFSVHDYGVNDFYLYNASDWFKKNGGKAIDYYVNLLLLFTCFGILFENFLTSKNSEGEFTKGIVLPAIEKVINLVGVKPLIIPIEPLDLETDIFWVHHLLKVKELIPNYKNDR</sequence>
<dbReference type="AlphaFoldDB" id="A0A1F6W2A2"/>
<organism evidence="1 2">
    <name type="scientific">Candidatus Nomurabacteria bacterium RIFCSPHIGHO2_02_FULL_42_19</name>
    <dbReference type="NCBI Taxonomy" id="1801756"/>
    <lineage>
        <taxon>Bacteria</taxon>
        <taxon>Candidatus Nomuraibacteriota</taxon>
    </lineage>
</organism>
<evidence type="ECO:0000313" key="1">
    <source>
        <dbReference type="EMBL" id="OGI76009.1"/>
    </source>
</evidence>
<dbReference type="EMBL" id="MFUG01000013">
    <property type="protein sequence ID" value="OGI76009.1"/>
    <property type="molecule type" value="Genomic_DNA"/>
</dbReference>
<evidence type="ECO:0000313" key="2">
    <source>
        <dbReference type="Proteomes" id="UP000179275"/>
    </source>
</evidence>
<reference evidence="1 2" key="1">
    <citation type="journal article" date="2016" name="Nat. Commun.">
        <title>Thousands of microbial genomes shed light on interconnected biogeochemical processes in an aquifer system.</title>
        <authorList>
            <person name="Anantharaman K."/>
            <person name="Brown C.T."/>
            <person name="Hug L.A."/>
            <person name="Sharon I."/>
            <person name="Castelle C.J."/>
            <person name="Probst A.J."/>
            <person name="Thomas B.C."/>
            <person name="Singh A."/>
            <person name="Wilkins M.J."/>
            <person name="Karaoz U."/>
            <person name="Brodie E.L."/>
            <person name="Williams K.H."/>
            <person name="Hubbard S.S."/>
            <person name="Banfield J.F."/>
        </authorList>
    </citation>
    <scope>NUCLEOTIDE SEQUENCE [LARGE SCALE GENOMIC DNA]</scope>
</reference>
<comment type="caution">
    <text evidence="1">The sequence shown here is derived from an EMBL/GenBank/DDBJ whole genome shotgun (WGS) entry which is preliminary data.</text>
</comment>
<name>A0A1F6W2A2_9BACT</name>
<dbReference type="STRING" id="1801756.A3C67_01415"/>
<proteinExistence type="predicted"/>